<evidence type="ECO:0000313" key="2">
    <source>
        <dbReference type="EnsemblMetazoa" id="XP_008203429"/>
    </source>
</evidence>
<feature type="compositionally biased region" description="Low complexity" evidence="1">
    <location>
        <begin position="544"/>
        <end position="555"/>
    </location>
</feature>
<evidence type="ECO:0000313" key="3">
    <source>
        <dbReference type="Proteomes" id="UP000002358"/>
    </source>
</evidence>
<dbReference type="KEGG" id="nvi:100679988"/>
<feature type="region of interest" description="Disordered" evidence="1">
    <location>
        <begin position="453"/>
        <end position="483"/>
    </location>
</feature>
<evidence type="ECO:0000256" key="1">
    <source>
        <dbReference type="SAM" id="MobiDB-lite"/>
    </source>
</evidence>
<dbReference type="AlphaFoldDB" id="A0A7M7LQG4"/>
<protein>
    <submittedName>
        <fullName evidence="2">Uncharacterized protein</fullName>
    </submittedName>
</protein>
<dbReference type="RefSeq" id="XP_003424735.1">
    <property type="nucleotide sequence ID" value="XM_003424687.5"/>
</dbReference>
<dbReference type="GeneID" id="100679988"/>
<organism evidence="2 3">
    <name type="scientific">Nasonia vitripennis</name>
    <name type="common">Parasitic wasp</name>
    <dbReference type="NCBI Taxonomy" id="7425"/>
    <lineage>
        <taxon>Eukaryota</taxon>
        <taxon>Metazoa</taxon>
        <taxon>Ecdysozoa</taxon>
        <taxon>Arthropoda</taxon>
        <taxon>Hexapoda</taxon>
        <taxon>Insecta</taxon>
        <taxon>Pterygota</taxon>
        <taxon>Neoptera</taxon>
        <taxon>Endopterygota</taxon>
        <taxon>Hymenoptera</taxon>
        <taxon>Apocrita</taxon>
        <taxon>Proctotrupomorpha</taxon>
        <taxon>Chalcidoidea</taxon>
        <taxon>Pteromalidae</taxon>
        <taxon>Pteromalinae</taxon>
        <taxon>Nasonia</taxon>
    </lineage>
</organism>
<feature type="region of interest" description="Disordered" evidence="1">
    <location>
        <begin position="500"/>
        <end position="564"/>
    </location>
</feature>
<accession>A0A7M7LQG4</accession>
<dbReference type="OrthoDB" id="7693269at2759"/>
<feature type="compositionally biased region" description="Low complexity" evidence="1">
    <location>
        <begin position="462"/>
        <end position="479"/>
    </location>
</feature>
<dbReference type="Proteomes" id="UP000002358">
    <property type="component" value="Chromosome 5"/>
</dbReference>
<name>A0A7M7LQG4_NASVI</name>
<dbReference type="EnsemblMetazoa" id="XM_003424687">
    <property type="protein sequence ID" value="XP_003424735"/>
    <property type="gene ID" value="LOC100679988"/>
</dbReference>
<feature type="compositionally biased region" description="Low complexity" evidence="1">
    <location>
        <begin position="509"/>
        <end position="518"/>
    </location>
</feature>
<proteinExistence type="predicted"/>
<keyword evidence="3" id="KW-1185">Reference proteome</keyword>
<dbReference type="InParanoid" id="A0A7M7LQG4"/>
<reference evidence="2" key="1">
    <citation type="submission" date="2021-01" db="UniProtKB">
        <authorList>
            <consortium name="EnsemblMetazoa"/>
        </authorList>
    </citation>
    <scope>IDENTIFICATION</scope>
</reference>
<dbReference type="EnsemblMetazoa" id="XM_008205207">
    <property type="protein sequence ID" value="XP_008203429"/>
    <property type="gene ID" value="LOC100679988"/>
</dbReference>
<dbReference type="RefSeq" id="XP_008203429.1">
    <property type="nucleotide sequence ID" value="XM_008205207.4"/>
</dbReference>
<sequence>MNAAAKDLSILSYKELQALAVKHRVPGNIKKQYLLEILHAINKRDSTEVSRLLSDLKKNRKKRTKRLKMMKTEDDRSLQMNLQNNSPNLPLLQDHYLFPGQQQQQYQFQWLNAPQIGAEEEIGTSKFDDSRCALSYNDFQQLVLYTSQNVYGNCDTNNNSTLLDEIMDLRTEATVSNYRSNLDVTHYSNSGQQSIIQQPANDNASKKMSLLLKKMLQAPAGANLGEIASPVSTWNLDTYHVREQSPDNSETMTAKSDINENDEMWQDCVTGTGLPYVFENEQSYTDNPYYRRNNNASYYRSPLDNVAEQSSLTYEQQASNQYQFNYAPQTDPQENCRSWLAATALDASDAIEYGANSRFMISDTTLQYQNSNNLEISNLSPEDSNNIVQQNNQYCLTDSLYGRTENNNLLESSEITPDLNPNASPFYQHSTSLIKSRDPPDYYQQICGTTESSGFGQSFYEPQQNQQSNQQQPAGNQSQHCSDYSQQLVAPIYHVDLDNGAYGTPGHYQELQPQQQQQSSATSNHPTADPLQQVQAPSQPQPQQPSQQYDSYAPPAYMQTNPPPYGSGVLDSYWPRWSYKDQDVISQRIGGRVLENTLNICTPNYVDYEKLNETCSVYSNTAPVMTLRKGINSAISSQEMRNGSASTNSEFRQHNFSSNCLLYNEDGAELIRRNLTPPISSADTGYFSLTQESDAEYIL</sequence>